<feature type="domain" description="SPW repeat-containing integral membrane" evidence="1">
    <location>
        <begin position="20"/>
        <end position="116"/>
    </location>
</feature>
<name>A0A143CE38_9ACTN</name>
<reference evidence="3" key="1">
    <citation type="submission" date="2016-04" db="EMBL/GenBank/DDBJ databases">
        <authorList>
            <person name="Zhang B."/>
        </authorList>
    </citation>
    <scope>NUCLEOTIDE SEQUENCE [LARGE SCALE GENOMIC DNA]</scope>
    <source>
        <strain evidence="3">S10</strain>
    </source>
</reference>
<keyword evidence="3" id="KW-1185">Reference proteome</keyword>
<evidence type="ECO:0000259" key="1">
    <source>
        <dbReference type="Pfam" id="PF03779"/>
    </source>
</evidence>
<organism evidence="2 3">
    <name type="scientific">Streptomyces qaidamensis</name>
    <dbReference type="NCBI Taxonomy" id="1783515"/>
    <lineage>
        <taxon>Bacteria</taxon>
        <taxon>Bacillati</taxon>
        <taxon>Actinomycetota</taxon>
        <taxon>Actinomycetes</taxon>
        <taxon>Kitasatosporales</taxon>
        <taxon>Streptomycetaceae</taxon>
        <taxon>Streptomyces</taxon>
        <taxon>Streptomyces aurantiacus group</taxon>
    </lineage>
</organism>
<proteinExistence type="predicted"/>
<gene>
    <name evidence="2" type="ORF">A4E84_36965</name>
</gene>
<dbReference type="KEGG" id="stsi:A4E84_36965"/>
<sequence>MELQARYVEASTKPAAQATEGLSLLTGLYLAISPWAVGFYDAPALTVSNLISGLALAVLSLGFGSAYERTHGLSWVAAAIGVWTIVAPWAVSDAPDSVGPVVTNVITGGVACLLGLVTISLARMQRK</sequence>
<dbReference type="AlphaFoldDB" id="A0A143CE38"/>
<evidence type="ECO:0000313" key="3">
    <source>
        <dbReference type="Proteomes" id="UP000076096"/>
    </source>
</evidence>
<protein>
    <recommendedName>
        <fullName evidence="1">SPW repeat-containing integral membrane domain-containing protein</fullName>
    </recommendedName>
</protein>
<dbReference type="Proteomes" id="UP000076096">
    <property type="component" value="Chromosome"/>
</dbReference>
<dbReference type="STRING" id="1783515.A4E84_36965"/>
<dbReference type="EMBL" id="CP015098">
    <property type="protein sequence ID" value="AMW15678.1"/>
    <property type="molecule type" value="Genomic_DNA"/>
</dbReference>
<dbReference type="InterPro" id="IPR005530">
    <property type="entry name" value="SPW"/>
</dbReference>
<dbReference type="Pfam" id="PF03779">
    <property type="entry name" value="SPW"/>
    <property type="match status" value="1"/>
</dbReference>
<accession>A0A143CE38</accession>
<evidence type="ECO:0000313" key="2">
    <source>
        <dbReference type="EMBL" id="AMW15678.1"/>
    </source>
</evidence>